<dbReference type="PROSITE" id="PS50994">
    <property type="entry name" value="INTEGRASE"/>
    <property type="match status" value="1"/>
</dbReference>
<feature type="domain" description="Integrase catalytic" evidence="1">
    <location>
        <begin position="1"/>
        <end position="161"/>
    </location>
</feature>
<evidence type="ECO:0000259" key="1">
    <source>
        <dbReference type="PROSITE" id="PS50994"/>
    </source>
</evidence>
<dbReference type="SUPFAM" id="SSF53098">
    <property type="entry name" value="Ribonuclease H-like"/>
    <property type="match status" value="1"/>
</dbReference>
<evidence type="ECO:0000313" key="3">
    <source>
        <dbReference type="RefSeq" id="XP_015057591.1"/>
    </source>
</evidence>
<dbReference type="InterPro" id="IPR001584">
    <property type="entry name" value="Integrase_cat-core"/>
</dbReference>
<organism evidence="2 3">
    <name type="scientific">Solanum pennellii</name>
    <name type="common">Tomato</name>
    <name type="synonym">Lycopersicon pennellii</name>
    <dbReference type="NCBI Taxonomy" id="28526"/>
    <lineage>
        <taxon>Eukaryota</taxon>
        <taxon>Viridiplantae</taxon>
        <taxon>Streptophyta</taxon>
        <taxon>Embryophyta</taxon>
        <taxon>Tracheophyta</taxon>
        <taxon>Spermatophyta</taxon>
        <taxon>Magnoliopsida</taxon>
        <taxon>eudicotyledons</taxon>
        <taxon>Gunneridae</taxon>
        <taxon>Pentapetalae</taxon>
        <taxon>asterids</taxon>
        <taxon>lamiids</taxon>
        <taxon>Solanales</taxon>
        <taxon>Solanaceae</taxon>
        <taxon>Solanoideae</taxon>
        <taxon>Solaneae</taxon>
        <taxon>Solanum</taxon>
        <taxon>Solanum subgen. Lycopersicon</taxon>
    </lineage>
</organism>
<dbReference type="Pfam" id="PF00665">
    <property type="entry name" value="rve"/>
    <property type="match status" value="1"/>
</dbReference>
<evidence type="ECO:0000313" key="2">
    <source>
        <dbReference type="Proteomes" id="UP000694930"/>
    </source>
</evidence>
<gene>
    <name evidence="3" type="primary">LOC107003835</name>
</gene>
<sequence length="243" mass="27716">MSAPWPFVAWGMDVIRPIEPKASNGHRFILVAIDYFTKWVEAVTFKSVTKKVVVDFIHFNIICRFGIPKVIITDNAANLNSHLMQEACYQFKIEHRNSTPYRPKANGAVEASDKNIKKILRKMVQSSRQWHEKLPLSLLGYRTTVRTSVGATPYSLVYGTEAVIPAEIEIPSLQIVVEAEIDDDEWIKTRLEQLSLIDEKRQTSCMSWTIISEKNVTGIEQKDIEGKVTETVVNADAVKRYYI</sequence>
<reference evidence="2" key="1">
    <citation type="journal article" date="2014" name="Nat. Genet.">
        <title>The genome of the stress-tolerant wild tomato species Solanum pennellii.</title>
        <authorList>
            <person name="Bolger A."/>
            <person name="Scossa F."/>
            <person name="Bolger M.E."/>
            <person name="Lanz C."/>
            <person name="Maumus F."/>
            <person name="Tohge T."/>
            <person name="Quesneville H."/>
            <person name="Alseekh S."/>
            <person name="Sorensen I."/>
            <person name="Lichtenstein G."/>
            <person name="Fich E.A."/>
            <person name="Conte M."/>
            <person name="Keller H."/>
            <person name="Schneeberger K."/>
            <person name="Schwacke R."/>
            <person name="Ofner I."/>
            <person name="Vrebalov J."/>
            <person name="Xu Y."/>
            <person name="Osorio S."/>
            <person name="Aflitos S.A."/>
            <person name="Schijlen E."/>
            <person name="Jimenez-Gomez J.M."/>
            <person name="Ryngajllo M."/>
            <person name="Kimura S."/>
            <person name="Kumar R."/>
            <person name="Koenig D."/>
            <person name="Headland L.R."/>
            <person name="Maloof J.N."/>
            <person name="Sinha N."/>
            <person name="van Ham R.C."/>
            <person name="Lankhorst R.K."/>
            <person name="Mao L."/>
            <person name="Vogel A."/>
            <person name="Arsova B."/>
            <person name="Panstruga R."/>
            <person name="Fei Z."/>
            <person name="Rose J.K."/>
            <person name="Zamir D."/>
            <person name="Carrari F."/>
            <person name="Giovannoni J.J."/>
            <person name="Weigel D."/>
            <person name="Usadel B."/>
            <person name="Fernie A.R."/>
        </authorList>
    </citation>
    <scope>NUCLEOTIDE SEQUENCE [LARGE SCALE GENOMIC DNA]</scope>
    <source>
        <strain evidence="2">cv. LA0716</strain>
    </source>
</reference>
<proteinExistence type="predicted"/>
<dbReference type="InterPro" id="IPR012337">
    <property type="entry name" value="RNaseH-like_sf"/>
</dbReference>
<protein>
    <submittedName>
        <fullName evidence="3">Uncharacterized protein K02A2.6-like</fullName>
    </submittedName>
</protein>
<accession>A0ABM1FJ30</accession>
<reference evidence="3" key="2">
    <citation type="submission" date="2025-08" db="UniProtKB">
        <authorList>
            <consortium name="RefSeq"/>
        </authorList>
    </citation>
    <scope>IDENTIFICATION</scope>
</reference>
<name>A0ABM1FJ30_SOLPN</name>
<dbReference type="RefSeq" id="XP_015057591.1">
    <property type="nucleotide sequence ID" value="XM_015202105.1"/>
</dbReference>
<dbReference type="GeneID" id="107003835"/>
<dbReference type="PANTHER" id="PTHR48475:SF1">
    <property type="entry name" value="RNASE H TYPE-1 DOMAIN-CONTAINING PROTEIN"/>
    <property type="match status" value="1"/>
</dbReference>
<dbReference type="Proteomes" id="UP000694930">
    <property type="component" value="Chromosome 11"/>
</dbReference>
<dbReference type="PANTHER" id="PTHR48475">
    <property type="entry name" value="RIBONUCLEASE H"/>
    <property type="match status" value="1"/>
</dbReference>
<dbReference type="Gene3D" id="3.30.420.10">
    <property type="entry name" value="Ribonuclease H-like superfamily/Ribonuclease H"/>
    <property type="match status" value="1"/>
</dbReference>
<keyword evidence="2" id="KW-1185">Reference proteome</keyword>
<dbReference type="InterPro" id="IPR036397">
    <property type="entry name" value="RNaseH_sf"/>
</dbReference>